<sequence>MSRITAVFQNQQDAQAALQELHQLGVSDQHTYYSHRQQASGETLRPDPDGTINTDTGDADRPSFLLPPVINAAVPVGIGGLGSPGAGAVLAAAALEEQPAGTHNPVVTAADPEKESHFYNDALRGGKLLISVDAADSLQEEQVRDALARHHGAFYTH</sequence>
<name>A0ABQ2DDV2_9DEIO</name>
<protein>
    <recommendedName>
        <fullName evidence="3">General stress protein 17M-like domain-containing protein</fullName>
    </recommendedName>
</protein>
<dbReference type="RefSeq" id="WP_189006694.1">
    <property type="nucleotide sequence ID" value="NZ_BMOD01000024.1"/>
</dbReference>
<accession>A0ABQ2DDV2</accession>
<proteinExistence type="predicted"/>
<evidence type="ECO:0000313" key="1">
    <source>
        <dbReference type="EMBL" id="GGJ52218.1"/>
    </source>
</evidence>
<gene>
    <name evidence="1" type="ORF">GCM10008938_42800</name>
</gene>
<dbReference type="Proteomes" id="UP000632222">
    <property type="component" value="Unassembled WGS sequence"/>
</dbReference>
<organism evidence="1 2">
    <name type="scientific">Deinococcus roseus</name>
    <dbReference type="NCBI Taxonomy" id="392414"/>
    <lineage>
        <taxon>Bacteria</taxon>
        <taxon>Thermotogati</taxon>
        <taxon>Deinococcota</taxon>
        <taxon>Deinococci</taxon>
        <taxon>Deinococcales</taxon>
        <taxon>Deinococcaceae</taxon>
        <taxon>Deinococcus</taxon>
    </lineage>
</organism>
<comment type="caution">
    <text evidence="1">The sequence shown here is derived from an EMBL/GenBank/DDBJ whole genome shotgun (WGS) entry which is preliminary data.</text>
</comment>
<reference evidence="2" key="1">
    <citation type="journal article" date="2019" name="Int. J. Syst. Evol. Microbiol.">
        <title>The Global Catalogue of Microorganisms (GCM) 10K type strain sequencing project: providing services to taxonomists for standard genome sequencing and annotation.</title>
        <authorList>
            <consortium name="The Broad Institute Genomics Platform"/>
            <consortium name="The Broad Institute Genome Sequencing Center for Infectious Disease"/>
            <person name="Wu L."/>
            <person name="Ma J."/>
        </authorList>
    </citation>
    <scope>NUCLEOTIDE SEQUENCE [LARGE SCALE GENOMIC DNA]</scope>
    <source>
        <strain evidence="2">JCM 14370</strain>
    </source>
</reference>
<keyword evidence="2" id="KW-1185">Reference proteome</keyword>
<dbReference type="EMBL" id="BMOD01000024">
    <property type="protein sequence ID" value="GGJ52218.1"/>
    <property type="molecule type" value="Genomic_DNA"/>
</dbReference>
<evidence type="ECO:0000313" key="2">
    <source>
        <dbReference type="Proteomes" id="UP000632222"/>
    </source>
</evidence>
<evidence type="ECO:0008006" key="3">
    <source>
        <dbReference type="Google" id="ProtNLM"/>
    </source>
</evidence>